<sequence length="345" mass="38992">MGKFLSFICILLVSLNGWAQQDTLSLPRDSVYAVKLAPKEIVFFNKLPKRSKKITEKHPDKTFWKHRNAIGLDVSEVAFVNWNAGGSNSISGLLNVELKRVYERANIRWNNELIARYGIVKQKEQIVQKTDDNFEINSTIGYRRDTLSNWFYSAKLNFQTQFSNGYNYPDVSNEISTLMSPAYVFVGIGSEYGGNLEFLNLYASPLTVKSTIVGDQDLANAGSFGVTPAILDENGNVIQKGENTRTEVGILLTSEFNTKLFENIGVSNKLKLYTDYLNNFGNVDINWELNFNFRVNNYVLAKIGSHLKYDDDIKAKQENAEGEQVEVGPRVQWKQQLGIGVIVEL</sequence>
<keyword evidence="3" id="KW-1185">Reference proteome</keyword>
<dbReference type="Proteomes" id="UP001230915">
    <property type="component" value="Unassembled WGS sequence"/>
</dbReference>
<protein>
    <submittedName>
        <fullName evidence="2">DUF3078 domain-containing protein</fullName>
    </submittedName>
</protein>
<proteinExistence type="predicted"/>
<keyword evidence="1" id="KW-0732">Signal</keyword>
<name>A0ABU1A687_9FLAO</name>
<reference evidence="2 3" key="1">
    <citation type="submission" date="2023-08" db="EMBL/GenBank/DDBJ databases">
        <title>Mesonia sp. MT50, isolated from deep-sea sediment of the Mariana Trench.</title>
        <authorList>
            <person name="Fu H."/>
        </authorList>
    </citation>
    <scope>NUCLEOTIDE SEQUENCE [LARGE SCALE GENOMIC DNA]</scope>
    <source>
        <strain evidence="2 3">MT50</strain>
    </source>
</reference>
<accession>A0ABU1A687</accession>
<evidence type="ECO:0000313" key="2">
    <source>
        <dbReference type="EMBL" id="MDQ7918579.1"/>
    </source>
</evidence>
<organism evidence="2 3">
    <name type="scientific">Mesonia profundi</name>
    <dbReference type="NCBI Taxonomy" id="3070998"/>
    <lineage>
        <taxon>Bacteria</taxon>
        <taxon>Pseudomonadati</taxon>
        <taxon>Bacteroidota</taxon>
        <taxon>Flavobacteriia</taxon>
        <taxon>Flavobacteriales</taxon>
        <taxon>Flavobacteriaceae</taxon>
        <taxon>Mesonia</taxon>
    </lineage>
</organism>
<feature type="signal peptide" evidence="1">
    <location>
        <begin position="1"/>
        <end position="19"/>
    </location>
</feature>
<feature type="chain" id="PRO_5046156932" evidence="1">
    <location>
        <begin position="20"/>
        <end position="345"/>
    </location>
</feature>
<evidence type="ECO:0000256" key="1">
    <source>
        <dbReference type="SAM" id="SignalP"/>
    </source>
</evidence>
<dbReference type="InterPro" id="IPR021428">
    <property type="entry name" value="DUF3078"/>
</dbReference>
<dbReference type="Pfam" id="PF11276">
    <property type="entry name" value="DUF3078"/>
    <property type="match status" value="1"/>
</dbReference>
<gene>
    <name evidence="2" type="ORF">RBU60_13450</name>
</gene>
<dbReference type="EMBL" id="JAVHUL010000053">
    <property type="protein sequence ID" value="MDQ7918579.1"/>
    <property type="molecule type" value="Genomic_DNA"/>
</dbReference>
<evidence type="ECO:0000313" key="3">
    <source>
        <dbReference type="Proteomes" id="UP001230915"/>
    </source>
</evidence>
<comment type="caution">
    <text evidence="2">The sequence shown here is derived from an EMBL/GenBank/DDBJ whole genome shotgun (WGS) entry which is preliminary data.</text>
</comment>
<dbReference type="RefSeq" id="WP_308865577.1">
    <property type="nucleotide sequence ID" value="NZ_JAVHUL010000053.1"/>
</dbReference>